<feature type="modified residue" description="N6-(pyridoxal phosphate)lysine" evidence="4">
    <location>
        <position position="191"/>
    </location>
</feature>
<dbReference type="AlphaFoldDB" id="A0A563W460"/>
<dbReference type="GO" id="GO:0008483">
    <property type="term" value="F:transaminase activity"/>
    <property type="evidence" value="ECO:0007669"/>
    <property type="project" value="TreeGrafter"/>
</dbReference>
<evidence type="ECO:0000256" key="3">
    <source>
        <dbReference type="PIRSR" id="PIRSR000390-1"/>
    </source>
</evidence>
<dbReference type="InterPro" id="IPR015424">
    <property type="entry name" value="PyrdxlP-dep_Trfase"/>
</dbReference>
<sequence length="386" mass="41916">MKSSVVRVPFVDLSFQHQPIKDDITQVLQSVVKRGDFVLGQALAEFETAFAKACNVKYAVGVASGTSAIAIGLQACGIGKGDEVIVPANTFIASVIGIIQAGATPILVDCELDTALIDLTAAAKLVTPKTKAILPVHLYGQMVSPQALLDFAQTHNLIIFEDSAQAHLATKEGYYAGSVGKAAAFSFYPSKNLGALGNGGMIVTDDEAVAKKARSLRNYGASQKYLHVELGTNSRLDTLQAAILHLKLPYLPDWNQMRNQAGEMYDRYFRKLAHPEIKPIQNYSDRGHVYHLYVVRLPDSLAERREQIQTALADAGIQSGIHYPIPCHLQPAFKYLGYQSGDFAHAETLSAQILSLPIFPGITKAQIELVCQQLLEAVNIIIKEGD</sequence>
<dbReference type="Pfam" id="PF01041">
    <property type="entry name" value="DegT_DnrJ_EryC1"/>
    <property type="match status" value="1"/>
</dbReference>
<keyword evidence="1 4" id="KW-0663">Pyridoxal phosphate</keyword>
<evidence type="ECO:0000256" key="5">
    <source>
        <dbReference type="RuleBase" id="RU004508"/>
    </source>
</evidence>
<evidence type="ECO:0000256" key="2">
    <source>
        <dbReference type="ARBA" id="ARBA00037999"/>
    </source>
</evidence>
<dbReference type="RefSeq" id="WP_144867779.1">
    <property type="nucleotide sequence ID" value="NZ_LR213837.1"/>
</dbReference>
<dbReference type="Gene3D" id="3.90.1150.10">
    <property type="entry name" value="Aspartate Aminotransferase, domain 1"/>
    <property type="match status" value="1"/>
</dbReference>
<dbReference type="InterPro" id="IPR000653">
    <property type="entry name" value="DegT/StrS_aminotransferase"/>
</dbReference>
<dbReference type="InterPro" id="IPR015421">
    <property type="entry name" value="PyrdxlP-dep_Trfase_major"/>
</dbReference>
<dbReference type="InterPro" id="IPR015422">
    <property type="entry name" value="PyrdxlP-dep_Trfase_small"/>
</dbReference>
<dbReference type="GO" id="GO:0000271">
    <property type="term" value="P:polysaccharide biosynthetic process"/>
    <property type="evidence" value="ECO:0007669"/>
    <property type="project" value="TreeGrafter"/>
</dbReference>
<reference evidence="6 7" key="1">
    <citation type="submission" date="2019-01" db="EMBL/GenBank/DDBJ databases">
        <authorList>
            <person name="Brito A."/>
        </authorList>
    </citation>
    <scope>NUCLEOTIDE SEQUENCE [LARGE SCALE GENOMIC DNA]</scope>
    <source>
        <strain evidence="6">1</strain>
    </source>
</reference>
<comment type="similarity">
    <text evidence="2 5">Belongs to the DegT/DnrJ/EryC1 family.</text>
</comment>
<dbReference type="CDD" id="cd00616">
    <property type="entry name" value="AHBA_syn"/>
    <property type="match status" value="1"/>
</dbReference>
<protein>
    <submittedName>
        <fullName evidence="6">Pleiotropic regulatory protein</fullName>
    </submittedName>
</protein>
<evidence type="ECO:0000256" key="4">
    <source>
        <dbReference type="PIRSR" id="PIRSR000390-2"/>
    </source>
</evidence>
<dbReference type="EMBL" id="CAACVJ010000686">
    <property type="protein sequence ID" value="VEP18427.1"/>
    <property type="molecule type" value="Genomic_DNA"/>
</dbReference>
<accession>A0A563W460</accession>
<dbReference type="OrthoDB" id="9810913at2"/>
<gene>
    <name evidence="6" type="primary">degT</name>
    <name evidence="6" type="ORF">H1P_790011</name>
</gene>
<dbReference type="Proteomes" id="UP000320055">
    <property type="component" value="Unassembled WGS sequence"/>
</dbReference>
<keyword evidence="7" id="KW-1185">Reference proteome</keyword>
<dbReference type="GO" id="GO:0030170">
    <property type="term" value="F:pyridoxal phosphate binding"/>
    <property type="evidence" value="ECO:0007669"/>
    <property type="project" value="TreeGrafter"/>
</dbReference>
<evidence type="ECO:0000313" key="6">
    <source>
        <dbReference type="EMBL" id="VEP18427.1"/>
    </source>
</evidence>
<dbReference type="PIRSF" id="PIRSF000390">
    <property type="entry name" value="PLP_StrS"/>
    <property type="match status" value="1"/>
</dbReference>
<evidence type="ECO:0000313" key="7">
    <source>
        <dbReference type="Proteomes" id="UP000320055"/>
    </source>
</evidence>
<dbReference type="Gene3D" id="3.40.640.10">
    <property type="entry name" value="Type I PLP-dependent aspartate aminotransferase-like (Major domain)"/>
    <property type="match status" value="1"/>
</dbReference>
<dbReference type="SUPFAM" id="SSF53383">
    <property type="entry name" value="PLP-dependent transferases"/>
    <property type="match status" value="1"/>
</dbReference>
<dbReference type="PANTHER" id="PTHR30244">
    <property type="entry name" value="TRANSAMINASE"/>
    <property type="match status" value="1"/>
</dbReference>
<feature type="active site" description="Proton acceptor" evidence="3">
    <location>
        <position position="191"/>
    </location>
</feature>
<dbReference type="PANTHER" id="PTHR30244:SF36">
    <property type="entry name" value="3-OXO-GLUCOSE-6-PHOSPHATE:GLUTAMATE AMINOTRANSFERASE"/>
    <property type="match status" value="1"/>
</dbReference>
<name>A0A563W460_9CYAN</name>
<evidence type="ECO:0000256" key="1">
    <source>
        <dbReference type="ARBA" id="ARBA00022898"/>
    </source>
</evidence>
<organism evidence="6 7">
    <name type="scientific">Hyella patelloides LEGE 07179</name>
    <dbReference type="NCBI Taxonomy" id="945734"/>
    <lineage>
        <taxon>Bacteria</taxon>
        <taxon>Bacillati</taxon>
        <taxon>Cyanobacteriota</taxon>
        <taxon>Cyanophyceae</taxon>
        <taxon>Pleurocapsales</taxon>
        <taxon>Hyellaceae</taxon>
        <taxon>Hyella</taxon>
    </lineage>
</organism>
<proteinExistence type="inferred from homology"/>